<evidence type="ECO:0000259" key="2">
    <source>
        <dbReference type="PROSITE" id="PS50943"/>
    </source>
</evidence>
<dbReference type="InterPro" id="IPR001387">
    <property type="entry name" value="Cro/C1-type_HTH"/>
</dbReference>
<sequence length="220" mass="25379">MSNIGYNIKKLRNVKGLSQQAFAELFNLTRGNISSYEEMRAEPKIDIALKIANYFSIPLSNLIDKKLSVNEILNFNDYFEANTSVAPPKNLAGIPFLSRERVFLAKELHNNLESIPKIFFPLYGQENYLAVENSHFIPKHIEANNEENNILFFGMLQVDNLHTLTDKFGLYFSKEDFFIGKFQQSGTEISLVLNEWKSQPVSIDQLSDFWKLEGRYNQIP</sequence>
<dbReference type="SMART" id="SM00530">
    <property type="entry name" value="HTH_XRE"/>
    <property type="match status" value="1"/>
</dbReference>
<dbReference type="Proteomes" id="UP000254893">
    <property type="component" value="Unassembled WGS sequence"/>
</dbReference>
<dbReference type="PROSITE" id="PS50943">
    <property type="entry name" value="HTH_CROC1"/>
    <property type="match status" value="1"/>
</dbReference>
<feature type="domain" description="HTH cro/C1-type" evidence="2">
    <location>
        <begin position="8"/>
        <end position="62"/>
    </location>
</feature>
<dbReference type="PANTHER" id="PTHR46558:SF11">
    <property type="entry name" value="HTH-TYPE TRANSCRIPTIONAL REGULATOR XRE"/>
    <property type="match status" value="1"/>
</dbReference>
<evidence type="ECO:0000313" key="4">
    <source>
        <dbReference type="Proteomes" id="UP000254893"/>
    </source>
</evidence>
<evidence type="ECO:0000313" key="3">
    <source>
        <dbReference type="EMBL" id="SUJ10310.1"/>
    </source>
</evidence>
<dbReference type="Gene3D" id="1.10.260.40">
    <property type="entry name" value="lambda repressor-like DNA-binding domains"/>
    <property type="match status" value="1"/>
</dbReference>
<dbReference type="SUPFAM" id="SSF47413">
    <property type="entry name" value="lambda repressor-like DNA-binding domains"/>
    <property type="match status" value="1"/>
</dbReference>
<evidence type="ECO:0000256" key="1">
    <source>
        <dbReference type="ARBA" id="ARBA00023125"/>
    </source>
</evidence>
<name>A0A380C0X7_SPHSI</name>
<dbReference type="EMBL" id="UGYW01000002">
    <property type="protein sequence ID" value="SUJ10310.1"/>
    <property type="molecule type" value="Genomic_DNA"/>
</dbReference>
<organism evidence="3 4">
    <name type="scientific">Sphingobacterium spiritivorum</name>
    <name type="common">Flavobacterium spiritivorum</name>
    <dbReference type="NCBI Taxonomy" id="258"/>
    <lineage>
        <taxon>Bacteria</taxon>
        <taxon>Pseudomonadati</taxon>
        <taxon>Bacteroidota</taxon>
        <taxon>Sphingobacteriia</taxon>
        <taxon>Sphingobacteriales</taxon>
        <taxon>Sphingobacteriaceae</taxon>
        <taxon>Sphingobacterium</taxon>
    </lineage>
</organism>
<accession>A0A380C0X7</accession>
<dbReference type="RefSeq" id="WP_115170024.1">
    <property type="nucleotide sequence ID" value="NZ_UGYW01000002.1"/>
</dbReference>
<dbReference type="InterPro" id="IPR010982">
    <property type="entry name" value="Lambda_DNA-bd_dom_sf"/>
</dbReference>
<proteinExistence type="predicted"/>
<dbReference type="Pfam" id="PF01381">
    <property type="entry name" value="HTH_3"/>
    <property type="match status" value="1"/>
</dbReference>
<reference evidence="3 4" key="1">
    <citation type="submission" date="2018-06" db="EMBL/GenBank/DDBJ databases">
        <authorList>
            <consortium name="Pathogen Informatics"/>
            <person name="Doyle S."/>
        </authorList>
    </citation>
    <scope>NUCLEOTIDE SEQUENCE [LARGE SCALE GENOMIC DNA]</scope>
    <source>
        <strain evidence="3 4">NCTC11388</strain>
    </source>
</reference>
<keyword evidence="1" id="KW-0238">DNA-binding</keyword>
<dbReference type="PANTHER" id="PTHR46558">
    <property type="entry name" value="TRACRIPTIONAL REGULATORY PROTEIN-RELATED-RELATED"/>
    <property type="match status" value="1"/>
</dbReference>
<dbReference type="CDD" id="cd00093">
    <property type="entry name" value="HTH_XRE"/>
    <property type="match status" value="1"/>
</dbReference>
<gene>
    <name evidence="3" type="ORF">NCTC11388_02054</name>
</gene>
<dbReference type="AlphaFoldDB" id="A0A380C0X7"/>
<dbReference type="GO" id="GO:0003677">
    <property type="term" value="F:DNA binding"/>
    <property type="evidence" value="ECO:0007669"/>
    <property type="project" value="UniProtKB-KW"/>
</dbReference>
<protein>
    <submittedName>
        <fullName evidence="3">Helix-turn-helix</fullName>
    </submittedName>
</protein>